<dbReference type="InterPro" id="IPR001228">
    <property type="entry name" value="IspD"/>
</dbReference>
<dbReference type="InterPro" id="IPR029044">
    <property type="entry name" value="Nucleotide-diphossugar_trans"/>
</dbReference>
<dbReference type="Gene3D" id="3.90.550.10">
    <property type="entry name" value="Spore Coat Polysaccharide Biosynthesis Protein SpsA, Chain A"/>
    <property type="match status" value="1"/>
</dbReference>
<dbReference type="NCBIfam" id="NF001186">
    <property type="entry name" value="PRK00155.2-3"/>
    <property type="match status" value="1"/>
</dbReference>
<accession>A0A7T7F7S2</accession>
<comment type="catalytic activity">
    <reaction evidence="3">
        <text>2-C-methyl-D-erythritol 4-phosphate + CTP + H(+) = 4-CDP-2-C-methyl-D-erythritol + diphosphate</text>
        <dbReference type="Rhea" id="RHEA:13429"/>
        <dbReference type="ChEBI" id="CHEBI:15378"/>
        <dbReference type="ChEBI" id="CHEBI:33019"/>
        <dbReference type="ChEBI" id="CHEBI:37563"/>
        <dbReference type="ChEBI" id="CHEBI:57823"/>
        <dbReference type="ChEBI" id="CHEBI:58262"/>
        <dbReference type="EC" id="2.7.7.60"/>
    </reaction>
</comment>
<comment type="pathway">
    <text evidence="3">Isoprenoid biosynthesis; isopentenyl diphosphate biosynthesis via DXP pathway; isopentenyl diphosphate from 1-deoxy-D-xylulose 5-phosphate: step 2/6.</text>
</comment>
<dbReference type="FunFam" id="3.90.550.10:FF:000003">
    <property type="entry name" value="2-C-methyl-D-erythritol 4-phosphate cytidylyltransferase"/>
    <property type="match status" value="1"/>
</dbReference>
<dbReference type="AlphaFoldDB" id="A0A7T7F7S2"/>
<evidence type="ECO:0000256" key="1">
    <source>
        <dbReference type="ARBA" id="ARBA00022679"/>
    </source>
</evidence>
<dbReference type="Pfam" id="PF01128">
    <property type="entry name" value="IspD"/>
    <property type="match status" value="1"/>
</dbReference>
<name>A0A7T7F7S2_9SPHI</name>
<proteinExistence type="inferred from homology"/>
<dbReference type="EMBL" id="CP066775">
    <property type="protein sequence ID" value="QQL48351.1"/>
    <property type="molecule type" value="Genomic_DNA"/>
</dbReference>
<dbReference type="InterPro" id="IPR050088">
    <property type="entry name" value="IspD/TarI_cytidylyltransf_bact"/>
</dbReference>
<dbReference type="GO" id="GO:0019288">
    <property type="term" value="P:isopentenyl diphosphate biosynthetic process, methylerythritol 4-phosphate pathway"/>
    <property type="evidence" value="ECO:0007669"/>
    <property type="project" value="UniProtKB-UniRule"/>
</dbReference>
<feature type="site" description="Positions MEP for the nucleophilic attack" evidence="3">
    <location>
        <position position="182"/>
    </location>
</feature>
<comment type="similarity">
    <text evidence="3">Belongs to the IspD/TarI cytidylyltransferase family. IspD subfamily.</text>
</comment>
<feature type="site" description="Transition state stabilizer" evidence="3">
    <location>
        <position position="52"/>
    </location>
</feature>
<protein>
    <recommendedName>
        <fullName evidence="3">2-C-methyl-D-erythritol 4-phosphate cytidylyltransferase</fullName>
        <ecNumber evidence="3">2.7.7.60</ecNumber>
    </recommendedName>
    <alternativeName>
        <fullName evidence="3">4-diphosphocytidyl-2C-methyl-D-erythritol synthase</fullName>
    </alternativeName>
    <alternativeName>
        <fullName evidence="3">MEP cytidylyltransferase</fullName>
        <shortName evidence="3">MCT</shortName>
    </alternativeName>
</protein>
<sequence>MPGLPRFARNDKLHNINYQLTSHISNLTSQISYYAIIVAGGSGSRMRSDVPKQFLLLNGLPVMMHTIQAFAQSTFRPKIILALPRQFHGYWKDLCDEYNFDLTHEIVAGGETRFHSVKNALQLITDSDALVAIQDAVRPLTPVAVIDEAYKVAAQTGAAVAAVQSRDSIRQMHNGVSKNLRRDEIYLVQTPQTFRYNLLKAAYEQPYHDGFTDDASVVESLGETITLIEGSYTNLKITYPEDIALAETIQKKLPR</sequence>
<comment type="function">
    <text evidence="3">Catalyzes the formation of 4-diphosphocytidyl-2-C-methyl-D-erythritol from CTP and 2-C-methyl-D-erythritol 4-phosphate (MEP).</text>
</comment>
<evidence type="ECO:0000256" key="2">
    <source>
        <dbReference type="ARBA" id="ARBA00022695"/>
    </source>
</evidence>
<keyword evidence="3" id="KW-0414">Isoprene biosynthesis</keyword>
<feature type="site" description="Positions MEP for the nucleophilic attack" evidence="3">
    <location>
        <position position="236"/>
    </location>
</feature>
<dbReference type="GO" id="GO:0050518">
    <property type="term" value="F:2-C-methyl-D-erythritol 4-phosphate cytidylyltransferase activity"/>
    <property type="evidence" value="ECO:0007669"/>
    <property type="project" value="UniProtKB-UniRule"/>
</dbReference>
<dbReference type="Proteomes" id="UP000429232">
    <property type="component" value="Chromosome"/>
</dbReference>
<dbReference type="PANTHER" id="PTHR32125">
    <property type="entry name" value="2-C-METHYL-D-ERYTHRITOL 4-PHOSPHATE CYTIDYLYLTRANSFERASE, CHLOROPLASTIC"/>
    <property type="match status" value="1"/>
</dbReference>
<evidence type="ECO:0000313" key="4">
    <source>
        <dbReference type="EMBL" id="QQL48351.1"/>
    </source>
</evidence>
<dbReference type="CDD" id="cd02516">
    <property type="entry name" value="CDP-ME_synthetase"/>
    <property type="match status" value="1"/>
</dbReference>
<dbReference type="UniPathway" id="UPA00056">
    <property type="reaction ID" value="UER00093"/>
</dbReference>
<dbReference type="InterPro" id="IPR034683">
    <property type="entry name" value="IspD/TarI"/>
</dbReference>
<feature type="site" description="Transition state stabilizer" evidence="3">
    <location>
        <position position="45"/>
    </location>
</feature>
<keyword evidence="2 3" id="KW-0548">Nucleotidyltransferase</keyword>
<reference evidence="4 5" key="1">
    <citation type="submission" date="2020-12" db="EMBL/GenBank/DDBJ databases">
        <title>HMF7856_wgs.fasta genome submission.</title>
        <authorList>
            <person name="Kang H."/>
            <person name="Kim H."/>
            <person name="Joh K."/>
        </authorList>
    </citation>
    <scope>NUCLEOTIDE SEQUENCE [LARGE SCALE GENOMIC DNA]</scope>
    <source>
        <strain evidence="4 5">HMF7856</strain>
    </source>
</reference>
<gene>
    <name evidence="3" type="primary">ispD</name>
    <name evidence="4" type="ORF">GO620_009105</name>
</gene>
<evidence type="ECO:0000256" key="3">
    <source>
        <dbReference type="HAMAP-Rule" id="MF_00108"/>
    </source>
</evidence>
<dbReference type="HAMAP" id="MF_00108">
    <property type="entry name" value="IspD"/>
    <property type="match status" value="1"/>
</dbReference>
<dbReference type="NCBIfam" id="TIGR00453">
    <property type="entry name" value="ispD"/>
    <property type="match status" value="1"/>
</dbReference>
<dbReference type="PANTHER" id="PTHR32125:SF4">
    <property type="entry name" value="2-C-METHYL-D-ERYTHRITOL 4-PHOSPHATE CYTIDYLYLTRANSFERASE, CHLOROPLASTIC"/>
    <property type="match status" value="1"/>
</dbReference>
<keyword evidence="1 3" id="KW-0808">Transferase</keyword>
<organism evidence="4 5">
    <name type="scientific">Mucilaginibacter ginkgonis</name>
    <dbReference type="NCBI Taxonomy" id="2682091"/>
    <lineage>
        <taxon>Bacteria</taxon>
        <taxon>Pseudomonadati</taxon>
        <taxon>Bacteroidota</taxon>
        <taxon>Sphingobacteriia</taxon>
        <taxon>Sphingobacteriales</taxon>
        <taxon>Sphingobacteriaceae</taxon>
        <taxon>Mucilaginibacter</taxon>
    </lineage>
</organism>
<dbReference type="SUPFAM" id="SSF53448">
    <property type="entry name" value="Nucleotide-diphospho-sugar transferases"/>
    <property type="match status" value="1"/>
</dbReference>
<dbReference type="KEGG" id="mgik:GO620_009105"/>
<dbReference type="EC" id="2.7.7.60" evidence="3"/>
<evidence type="ECO:0000313" key="5">
    <source>
        <dbReference type="Proteomes" id="UP000429232"/>
    </source>
</evidence>
<keyword evidence="5" id="KW-1185">Reference proteome</keyword>